<reference evidence="3 4" key="1">
    <citation type="submission" date="2017-03" db="EMBL/GenBank/DDBJ databases">
        <title>Widespread Adenine N6-methylation of Active Genes in Fungi.</title>
        <authorList>
            <consortium name="DOE Joint Genome Institute"/>
            <person name="Mondo S.J."/>
            <person name="Dannebaum R.O."/>
            <person name="Kuo R.C."/>
            <person name="Louie K.B."/>
            <person name="Bewick A.J."/>
            <person name="Labutti K."/>
            <person name="Haridas S."/>
            <person name="Kuo A."/>
            <person name="Salamov A."/>
            <person name="Ahrendt S.R."/>
            <person name="Lau R."/>
            <person name="Bowen B.P."/>
            <person name="Lipzen A."/>
            <person name="Sullivan W."/>
            <person name="Andreopoulos W.B."/>
            <person name="Clum A."/>
            <person name="Lindquist E."/>
            <person name="Daum C."/>
            <person name="Northen T.R."/>
            <person name="Ramamoorthy G."/>
            <person name="Schmitz R.J."/>
            <person name="Gryganskyi A."/>
            <person name="Culley D."/>
            <person name="Magnuson J."/>
            <person name="James T.Y."/>
            <person name="O'Malley M.A."/>
            <person name="Stajich J.E."/>
            <person name="Spatafora J.W."/>
            <person name="Visel A."/>
            <person name="Grigoriev I.V."/>
        </authorList>
    </citation>
    <scope>NUCLEOTIDE SEQUENCE [LARGE SCALE GENOMIC DNA]</scope>
    <source>
        <strain evidence="3 4">NRRL Y-17943</strain>
    </source>
</reference>
<dbReference type="Proteomes" id="UP000193218">
    <property type="component" value="Unassembled WGS sequence"/>
</dbReference>
<dbReference type="AlphaFoldDB" id="A0A1Y1URE1"/>
<protein>
    <submittedName>
        <fullName evidence="3">Putative actin cross-linking</fullName>
    </submittedName>
</protein>
<dbReference type="OrthoDB" id="347435at2759"/>
<feature type="compositionally biased region" description="Polar residues" evidence="2">
    <location>
        <begin position="416"/>
        <end position="437"/>
    </location>
</feature>
<dbReference type="RefSeq" id="XP_021873490.1">
    <property type="nucleotide sequence ID" value="XM_022017383.1"/>
</dbReference>
<evidence type="ECO:0000256" key="2">
    <source>
        <dbReference type="SAM" id="MobiDB-lite"/>
    </source>
</evidence>
<dbReference type="PANTHER" id="PTHR10856:SF20">
    <property type="entry name" value="CORONIN-7"/>
    <property type="match status" value="1"/>
</dbReference>
<comment type="similarity">
    <text evidence="1">Belongs to the WD repeat coronin family.</text>
</comment>
<evidence type="ECO:0000256" key="1">
    <source>
        <dbReference type="ARBA" id="ARBA00009482"/>
    </source>
</evidence>
<feature type="region of interest" description="Disordered" evidence="2">
    <location>
        <begin position="1218"/>
        <end position="1279"/>
    </location>
</feature>
<dbReference type="Gene3D" id="2.130.10.10">
    <property type="entry name" value="YVTN repeat-like/Quinoprotein amine dehydrogenase"/>
    <property type="match status" value="2"/>
</dbReference>
<evidence type="ECO:0000313" key="3">
    <source>
        <dbReference type="EMBL" id="ORX39705.1"/>
    </source>
</evidence>
<dbReference type="SUPFAM" id="SSF52540">
    <property type="entry name" value="P-loop containing nucleoside triphosphate hydrolases"/>
    <property type="match status" value="1"/>
</dbReference>
<dbReference type="InterPro" id="IPR015505">
    <property type="entry name" value="Coronin"/>
</dbReference>
<feature type="region of interest" description="Disordered" evidence="2">
    <location>
        <begin position="782"/>
        <end position="815"/>
    </location>
</feature>
<dbReference type="Pfam" id="PF16300">
    <property type="entry name" value="WD40_4"/>
    <property type="match status" value="2"/>
</dbReference>
<accession>A0A1Y1URE1</accession>
<dbReference type="InterPro" id="IPR036322">
    <property type="entry name" value="WD40_repeat_dom_sf"/>
</dbReference>
<dbReference type="GeneID" id="33559192"/>
<name>A0A1Y1URE1_9TREE</name>
<feature type="compositionally biased region" description="Low complexity" evidence="2">
    <location>
        <begin position="455"/>
        <end position="469"/>
    </location>
</feature>
<sequence length="1279" mass="138762">MPPASRFGASKYRNAVPHVPHKDEWYRSSLPVSSTSTSPTSTFSSEIKTNRHGIFTLTTSGDFSFRPYDGQHGSVKSQKGIGGGGGVGDWDVSGLESGRVIVGGLDGSVSVYSFVPDDSESLDLARTIPGSGSPVSNLVLHPTTPDLVLVSTASGTLSIYNLASENTSPAITLSCPEPKGLWSIAWSADGKRLAAVGKSGTGYIYDPRSGVEPVTKRLLPMQPLKPSRIIWIGDKVLVTSTSKMRNREYSAFKSSDMSTVFTQTLDTSPGLLIPLVDEERNIVYLTGKGDSTLRQVELSGPQGFQETLHALPSPLPSGSFSLAHPATLPVMQAQIATVLIPTSDKEGDAIIPFGIRVPRRQLIDYHDDLFPDIVGTVPEQSADEWLKGGDEAPSSISLDPSRRGFWEEKLAHSATRKSSSNQQQGATRENEPKSQPTPGAIPSAAGTSPSPAIQPATATTVSSPAATDPSLPPLEKDETYASTSYKVRVIGNFITEQVDRHKKAGGKGPIIIGLQGPQGCGKTTLSRALLDVLTSKPINLNLAVLSLDDLYQTHSGLRTLATKHSDNSLLQGRGPPGTHDVQLASQVLSEIQKINDEPNTTVSLPVFDKSLRDGEGDRSSQTVPVQGPLDVFILEGWSVGFGPLSQEDLQSRYKSKSSLTDTSFFIKHPLSSLDTLNHYLDQFANAVYPSLGAIVVIEPKSYKYVFDWRLEQERTMKSQNGGKGMDDEQIHGFVERYMPGYELWKGGVRDTSMTWAGNGLVLTFGEGREVTDVARLAAPKVDQSAQVQGRSEKNDIGKEANTPTKAEPVKRSAPAKAVNPTWSRKFLAGKSPLIPTYDQVPAISTLHQDSQILKCTSRLAFFPISGPGGRLAVHPLSKKGRMDNSEQFYLSGGVDISDFAVEHFGDDICRVVIAGEDGIARMWNVDGSGLSESGKEPDATLQGDSSNKITQVAFHPTAKDLLSGAASDAIYLFDLSKRELALTVQVEAQGGAYNVSWSPRGDRLAIALKDKRMAVLDPRKPSQIIYGQAHDSPRSFQIEWLDETHLISVGFARGSMRKIILYQLAGETIITVSSLSIDTSPSVLFPSYDPDTSVLYVWGKGERQIQAYEIHPENKVEPIARLPGFTAGSPQLGLTFLPKRMVDVKKVEVAKALRLTAKSIEEVSFTIPRNRPDFFQDDIFRDTLDNETPSQTAEEWLGGEDAEHKYLNLCPPGMTALSVAPQTPAKNKPKFVPAKDIMTEEEKKKQEMDKLFARAKLDDSSDEEDGPPKSGLDPPDDDW</sequence>
<evidence type="ECO:0000313" key="4">
    <source>
        <dbReference type="Proteomes" id="UP000193218"/>
    </source>
</evidence>
<comment type="caution">
    <text evidence="3">The sequence shown here is derived from an EMBL/GenBank/DDBJ whole genome shotgun (WGS) entry which is preliminary data.</text>
</comment>
<gene>
    <name evidence="3" type="ORF">BD324DRAFT_640901</name>
</gene>
<dbReference type="InterPro" id="IPR027417">
    <property type="entry name" value="P-loop_NTPase"/>
</dbReference>
<dbReference type="Gene3D" id="3.40.50.300">
    <property type="entry name" value="P-loop containing nucleotide triphosphate hydrolases"/>
    <property type="match status" value="1"/>
</dbReference>
<dbReference type="SUPFAM" id="SSF50978">
    <property type="entry name" value="WD40 repeat-like"/>
    <property type="match status" value="1"/>
</dbReference>
<feature type="region of interest" description="Disordered" evidence="2">
    <location>
        <begin position="411"/>
        <end position="478"/>
    </location>
</feature>
<feature type="compositionally biased region" description="Basic and acidic residues" evidence="2">
    <location>
        <begin position="1237"/>
        <end position="1259"/>
    </location>
</feature>
<dbReference type="SUPFAM" id="SSF117289">
    <property type="entry name" value="Nucleoporin domain"/>
    <property type="match status" value="1"/>
</dbReference>
<dbReference type="InterPro" id="IPR001680">
    <property type="entry name" value="WD40_rpt"/>
</dbReference>
<keyword evidence="4" id="KW-1185">Reference proteome</keyword>
<organism evidence="3 4">
    <name type="scientific">Kockovaella imperatae</name>
    <dbReference type="NCBI Taxonomy" id="4999"/>
    <lineage>
        <taxon>Eukaryota</taxon>
        <taxon>Fungi</taxon>
        <taxon>Dikarya</taxon>
        <taxon>Basidiomycota</taxon>
        <taxon>Agaricomycotina</taxon>
        <taxon>Tremellomycetes</taxon>
        <taxon>Tremellales</taxon>
        <taxon>Cuniculitremaceae</taxon>
        <taxon>Kockovaella</taxon>
    </lineage>
</organism>
<dbReference type="InParanoid" id="A0A1Y1URE1"/>
<dbReference type="InterPro" id="IPR015943">
    <property type="entry name" value="WD40/YVTN_repeat-like_dom_sf"/>
</dbReference>
<dbReference type="SMART" id="SM01167">
    <property type="entry name" value="DUF1900"/>
    <property type="match status" value="2"/>
</dbReference>
<dbReference type="PANTHER" id="PTHR10856">
    <property type="entry name" value="CORONIN"/>
    <property type="match status" value="1"/>
</dbReference>
<dbReference type="SMART" id="SM00320">
    <property type="entry name" value="WD40"/>
    <property type="match status" value="6"/>
</dbReference>
<proteinExistence type="inferred from homology"/>
<dbReference type="EMBL" id="NBSH01000002">
    <property type="protein sequence ID" value="ORX39705.1"/>
    <property type="molecule type" value="Genomic_DNA"/>
</dbReference>